<evidence type="ECO:0000313" key="2">
    <source>
        <dbReference type="Proteomes" id="UP001156666"/>
    </source>
</evidence>
<dbReference type="AlphaFoldDB" id="A0AA37WFJ1"/>
<keyword evidence="2" id="KW-1185">Reference proteome</keyword>
<proteinExistence type="predicted"/>
<dbReference type="EMBL" id="BSOH01000037">
    <property type="protein sequence ID" value="GLR20066.1"/>
    <property type="molecule type" value="Genomic_DNA"/>
</dbReference>
<protein>
    <recommendedName>
        <fullName evidence="3">CBM-cenC domain-containing protein</fullName>
    </recommendedName>
</protein>
<organism evidence="1 2">
    <name type="scientific">Portibacter lacus</name>
    <dbReference type="NCBI Taxonomy" id="1099794"/>
    <lineage>
        <taxon>Bacteria</taxon>
        <taxon>Pseudomonadati</taxon>
        <taxon>Bacteroidota</taxon>
        <taxon>Saprospiria</taxon>
        <taxon>Saprospirales</taxon>
        <taxon>Haliscomenobacteraceae</taxon>
        <taxon>Portibacter</taxon>
    </lineage>
</organism>
<reference evidence="1" key="1">
    <citation type="journal article" date="2014" name="Int. J. Syst. Evol. Microbiol.">
        <title>Complete genome sequence of Corynebacterium casei LMG S-19264T (=DSM 44701T), isolated from a smear-ripened cheese.</title>
        <authorList>
            <consortium name="US DOE Joint Genome Institute (JGI-PGF)"/>
            <person name="Walter F."/>
            <person name="Albersmeier A."/>
            <person name="Kalinowski J."/>
            <person name="Ruckert C."/>
        </authorList>
    </citation>
    <scope>NUCLEOTIDE SEQUENCE</scope>
    <source>
        <strain evidence="1">NBRC 108769</strain>
    </source>
</reference>
<evidence type="ECO:0008006" key="3">
    <source>
        <dbReference type="Google" id="ProtNLM"/>
    </source>
</evidence>
<gene>
    <name evidence="1" type="ORF">GCM10007940_46820</name>
</gene>
<sequence length="193" mass="22012">MNILKLIFLSITVSLTTSLQGQITLNNPSFEDEPADATVPMGWFPCAPQTTPDILPGFWGVYSEASDGDTYVGLITRFDGSYESIGQRFIERLDDETCYSFNIDLAQSLSYAGYNEPLKIRIWISNKKCQKEQMVFESEFIEHSEWKTYKVEFTPEKRAKYILIEAYYTDGKITRTGNILLDNITPLIPCSKV</sequence>
<dbReference type="Proteomes" id="UP001156666">
    <property type="component" value="Unassembled WGS sequence"/>
</dbReference>
<name>A0AA37WFJ1_9BACT</name>
<comment type="caution">
    <text evidence="1">The sequence shown here is derived from an EMBL/GenBank/DDBJ whole genome shotgun (WGS) entry which is preliminary data.</text>
</comment>
<accession>A0AA37WFJ1</accession>
<dbReference type="Gene3D" id="2.60.120.260">
    <property type="entry name" value="Galactose-binding domain-like"/>
    <property type="match status" value="1"/>
</dbReference>
<reference evidence="1" key="2">
    <citation type="submission" date="2023-01" db="EMBL/GenBank/DDBJ databases">
        <title>Draft genome sequence of Portibacter lacus strain NBRC 108769.</title>
        <authorList>
            <person name="Sun Q."/>
            <person name="Mori K."/>
        </authorList>
    </citation>
    <scope>NUCLEOTIDE SEQUENCE</scope>
    <source>
        <strain evidence="1">NBRC 108769</strain>
    </source>
</reference>
<evidence type="ECO:0000313" key="1">
    <source>
        <dbReference type="EMBL" id="GLR20066.1"/>
    </source>
</evidence>
<dbReference type="RefSeq" id="WP_235293586.1">
    <property type="nucleotide sequence ID" value="NZ_BSOH01000037.1"/>
</dbReference>